<accession>A0AAU9L7Q5</accession>
<reference evidence="1 3" key="1">
    <citation type="submission" date="2021-11" db="EMBL/GenBank/DDBJ databases">
        <authorList>
            <person name="Islam A."/>
            <person name="Islam S."/>
            <person name="Flora M.S."/>
            <person name="Rahman M."/>
            <person name="Ziaur R.M."/>
            <person name="Epstein J.H."/>
            <person name="Hassan M."/>
            <person name="Klassen M."/>
            <person name="Woodard K."/>
            <person name="Webb A."/>
            <person name="Webby R.J."/>
            <person name="El Zowalaty M.E."/>
        </authorList>
    </citation>
    <scope>NUCLEOTIDE SEQUENCE</scope>
    <source>
        <strain evidence="2">Pbs1</strain>
        <strain evidence="1">Pbs3</strain>
    </source>
</reference>
<dbReference type="Proteomes" id="UP001158986">
    <property type="component" value="Unassembled WGS sequence"/>
</dbReference>
<evidence type="ECO:0000313" key="4">
    <source>
        <dbReference type="Proteomes" id="UP001160483"/>
    </source>
</evidence>
<keyword evidence="3" id="KW-1185">Reference proteome</keyword>
<organism evidence="1 4">
    <name type="scientific">Peronospora belbahrii</name>
    <dbReference type="NCBI Taxonomy" id="622444"/>
    <lineage>
        <taxon>Eukaryota</taxon>
        <taxon>Sar</taxon>
        <taxon>Stramenopiles</taxon>
        <taxon>Oomycota</taxon>
        <taxon>Peronosporomycetes</taxon>
        <taxon>Peronosporales</taxon>
        <taxon>Peronosporaceae</taxon>
        <taxon>Peronospora</taxon>
    </lineage>
</organism>
<dbReference type="SUPFAM" id="SSF58038">
    <property type="entry name" value="SNARE fusion complex"/>
    <property type="match status" value="1"/>
</dbReference>
<evidence type="ECO:0008006" key="5">
    <source>
        <dbReference type="Google" id="ProtNLM"/>
    </source>
</evidence>
<sequence length="75" mass="8275">MTEQSLISTAKMLAQSKDATAAALRNQREHIVEITDTVVSIEDSLQRADKLIGSFARRMATDQFILLLVILESLG</sequence>
<comment type="caution">
    <text evidence="1">The sequence shown here is derived from an EMBL/GenBank/DDBJ whole genome shotgun (WGS) entry which is preliminary data.</text>
</comment>
<gene>
    <name evidence="2" type="ORF">PBS001_LOCUS2590</name>
    <name evidence="1" type="ORF">PBS003_LOCUS8200</name>
</gene>
<proteinExistence type="predicted"/>
<protein>
    <recommendedName>
        <fullName evidence="5">t-SNARE coiled-coil homology domain-containing protein</fullName>
    </recommendedName>
</protein>
<evidence type="ECO:0000313" key="3">
    <source>
        <dbReference type="Proteomes" id="UP001158986"/>
    </source>
</evidence>
<evidence type="ECO:0000313" key="2">
    <source>
        <dbReference type="EMBL" id="CAH0515897.1"/>
    </source>
</evidence>
<dbReference type="AlphaFoldDB" id="A0AAU9L7Q5"/>
<dbReference type="EMBL" id="CAKLCB010000144">
    <property type="protein sequence ID" value="CAH0515897.1"/>
    <property type="molecule type" value="Genomic_DNA"/>
</dbReference>
<name>A0AAU9L7Q5_9STRA</name>
<dbReference type="Proteomes" id="UP001160483">
    <property type="component" value="Unassembled WGS sequence"/>
</dbReference>
<dbReference type="EMBL" id="CAKKTJ010000329">
    <property type="protein sequence ID" value="CAH0481595.1"/>
    <property type="molecule type" value="Genomic_DNA"/>
</dbReference>
<evidence type="ECO:0000313" key="1">
    <source>
        <dbReference type="EMBL" id="CAH0481595.1"/>
    </source>
</evidence>
<dbReference type="Gene3D" id="1.20.5.110">
    <property type="match status" value="1"/>
</dbReference>